<dbReference type="InterPro" id="IPR036291">
    <property type="entry name" value="NAD(P)-bd_dom_sf"/>
</dbReference>
<keyword evidence="8" id="KW-0520">NAD</keyword>
<evidence type="ECO:0000256" key="2">
    <source>
        <dbReference type="ARBA" id="ARBA00004230"/>
    </source>
</evidence>
<dbReference type="AlphaFoldDB" id="A0A4Z2BGJ7"/>
<dbReference type="InterPro" id="IPR028065">
    <property type="entry name" value="TERB2"/>
</dbReference>
<evidence type="ECO:0000313" key="14">
    <source>
        <dbReference type="Proteomes" id="UP000516260"/>
    </source>
</evidence>
<dbReference type="PANTHER" id="PTHR43161:SF9">
    <property type="entry name" value="SORBITOL DEHYDROGENASE"/>
    <property type="match status" value="1"/>
</dbReference>
<dbReference type="Pfam" id="PF00107">
    <property type="entry name" value="ADH_zinc_N"/>
    <property type="match status" value="1"/>
</dbReference>
<dbReference type="GO" id="GO:0006062">
    <property type="term" value="P:sorbitol catabolic process"/>
    <property type="evidence" value="ECO:0007669"/>
    <property type="project" value="TreeGrafter"/>
</dbReference>
<evidence type="ECO:0000256" key="4">
    <source>
        <dbReference type="ARBA" id="ARBA00022723"/>
    </source>
</evidence>
<keyword evidence="6" id="KW-0966">Cell projection</keyword>
<reference evidence="13 14" key="1">
    <citation type="submission" date="2019-04" db="EMBL/GenBank/DDBJ databases">
        <title>The sequence and de novo assembly of Takifugu bimaculatus genome using PacBio and Hi-C technologies.</title>
        <authorList>
            <person name="Xu P."/>
            <person name="Liu B."/>
            <person name="Zhou Z."/>
        </authorList>
    </citation>
    <scope>NUCLEOTIDE SEQUENCE [LARGE SCALE GENOMIC DNA]</scope>
    <source>
        <strain evidence="13">TB-2018</strain>
        <tissue evidence="13">Muscle</tissue>
    </source>
</reference>
<evidence type="ECO:0000256" key="6">
    <source>
        <dbReference type="ARBA" id="ARBA00022846"/>
    </source>
</evidence>
<evidence type="ECO:0000256" key="3">
    <source>
        <dbReference type="ARBA" id="ARBA00008072"/>
    </source>
</evidence>
<dbReference type="InterPro" id="IPR011032">
    <property type="entry name" value="GroES-like_sf"/>
</dbReference>
<dbReference type="InterPro" id="IPR002328">
    <property type="entry name" value="ADH_Zn_CS"/>
</dbReference>
<dbReference type="GO" id="GO:0008270">
    <property type="term" value="F:zinc ion binding"/>
    <property type="evidence" value="ECO:0007669"/>
    <property type="project" value="InterPro"/>
</dbReference>
<comment type="caution">
    <text evidence="13">The sequence shown here is derived from an EMBL/GenBank/DDBJ whole genome shotgun (WGS) entry which is preliminary data.</text>
</comment>
<feature type="region of interest" description="Disordered" evidence="11">
    <location>
        <begin position="112"/>
        <end position="161"/>
    </location>
</feature>
<dbReference type="Proteomes" id="UP000516260">
    <property type="component" value="Chromosome 3"/>
</dbReference>
<comment type="cofactor">
    <cofactor evidence="1">
        <name>Zn(2+)</name>
        <dbReference type="ChEBI" id="CHEBI:29105"/>
    </cofactor>
</comment>
<dbReference type="PROSITE" id="PS00059">
    <property type="entry name" value="ADH_ZINC"/>
    <property type="match status" value="1"/>
</dbReference>
<evidence type="ECO:0000256" key="9">
    <source>
        <dbReference type="ARBA" id="ARBA00026132"/>
    </source>
</evidence>
<comment type="subcellular location">
    <subcellularLocation>
        <location evidence="2">Cell projection</location>
        <location evidence="2">Cilium</location>
        <location evidence="2">Flagellum</location>
    </subcellularLocation>
</comment>
<accession>A0A4Z2BGJ7</accession>
<dbReference type="PANTHER" id="PTHR43161">
    <property type="entry name" value="SORBITOL DEHYDROGENASE"/>
    <property type="match status" value="1"/>
</dbReference>
<evidence type="ECO:0000256" key="11">
    <source>
        <dbReference type="SAM" id="MobiDB-lite"/>
    </source>
</evidence>
<evidence type="ECO:0000256" key="10">
    <source>
        <dbReference type="ARBA" id="ARBA00032485"/>
    </source>
</evidence>
<dbReference type="GO" id="GO:0003939">
    <property type="term" value="F:L-iditol 2-dehydrogenase (NAD+) activity"/>
    <property type="evidence" value="ECO:0007669"/>
    <property type="project" value="TreeGrafter"/>
</dbReference>
<dbReference type="Pfam" id="PF15101">
    <property type="entry name" value="TERB2"/>
    <property type="match status" value="1"/>
</dbReference>
<keyword evidence="6" id="KW-0282">Flagellum</keyword>
<keyword evidence="6" id="KW-0969">Cilium</keyword>
<evidence type="ECO:0000313" key="13">
    <source>
        <dbReference type="EMBL" id="TNM91042.1"/>
    </source>
</evidence>
<dbReference type="InterPro" id="IPR045306">
    <property type="entry name" value="SDH-like"/>
</dbReference>
<dbReference type="SUPFAM" id="SSF51735">
    <property type="entry name" value="NAD(P)-binding Rossmann-fold domains"/>
    <property type="match status" value="1"/>
</dbReference>
<dbReference type="InterPro" id="IPR020843">
    <property type="entry name" value="ER"/>
</dbReference>
<keyword evidence="5" id="KW-0862">Zinc</keyword>
<keyword evidence="14" id="KW-1185">Reference proteome</keyword>
<organism evidence="13 14">
    <name type="scientific">Takifugu bimaculatus</name>
    <dbReference type="NCBI Taxonomy" id="433685"/>
    <lineage>
        <taxon>Eukaryota</taxon>
        <taxon>Metazoa</taxon>
        <taxon>Chordata</taxon>
        <taxon>Craniata</taxon>
        <taxon>Vertebrata</taxon>
        <taxon>Euteleostomi</taxon>
        <taxon>Actinopterygii</taxon>
        <taxon>Neopterygii</taxon>
        <taxon>Teleostei</taxon>
        <taxon>Neoteleostei</taxon>
        <taxon>Acanthomorphata</taxon>
        <taxon>Eupercaria</taxon>
        <taxon>Tetraodontiformes</taxon>
        <taxon>Tetradontoidea</taxon>
        <taxon>Tetraodontidae</taxon>
        <taxon>Takifugu</taxon>
    </lineage>
</organism>
<gene>
    <name evidence="13" type="ORF">fugu_003331</name>
</gene>
<dbReference type="SMART" id="SM00829">
    <property type="entry name" value="PKS_ER"/>
    <property type="match status" value="1"/>
</dbReference>
<proteinExistence type="inferred from homology"/>
<feature type="compositionally biased region" description="Low complexity" evidence="11">
    <location>
        <begin position="130"/>
        <end position="148"/>
    </location>
</feature>
<evidence type="ECO:0000256" key="5">
    <source>
        <dbReference type="ARBA" id="ARBA00022833"/>
    </source>
</evidence>
<evidence type="ECO:0000259" key="12">
    <source>
        <dbReference type="SMART" id="SM00829"/>
    </source>
</evidence>
<evidence type="ECO:0000256" key="8">
    <source>
        <dbReference type="ARBA" id="ARBA00023027"/>
    </source>
</evidence>
<dbReference type="Gene3D" id="3.40.50.720">
    <property type="entry name" value="NAD(P)-binding Rossmann-like Domain"/>
    <property type="match status" value="1"/>
</dbReference>
<dbReference type="GO" id="GO:0031514">
    <property type="term" value="C:motile cilium"/>
    <property type="evidence" value="ECO:0007669"/>
    <property type="project" value="UniProtKB-SubCell"/>
</dbReference>
<protein>
    <recommendedName>
        <fullName evidence="9">Sorbitol dehydrogenase</fullName>
    </recommendedName>
    <alternativeName>
        <fullName evidence="10">Polyol dehydrogenase</fullName>
    </alternativeName>
</protein>
<dbReference type="SUPFAM" id="SSF50129">
    <property type="entry name" value="GroES-like"/>
    <property type="match status" value="1"/>
</dbReference>
<name>A0A4Z2BGJ7_9TELE</name>
<dbReference type="CDD" id="cd05285">
    <property type="entry name" value="sorbitol_DH"/>
    <property type="match status" value="1"/>
</dbReference>
<dbReference type="FunFam" id="3.40.50.720:FF:000068">
    <property type="entry name" value="Sorbitol dehydrogenase"/>
    <property type="match status" value="1"/>
</dbReference>
<evidence type="ECO:0000256" key="1">
    <source>
        <dbReference type="ARBA" id="ARBA00001947"/>
    </source>
</evidence>
<keyword evidence="7" id="KW-0560">Oxidoreductase</keyword>
<evidence type="ECO:0000256" key="7">
    <source>
        <dbReference type="ARBA" id="ARBA00023002"/>
    </source>
</evidence>
<dbReference type="Gene3D" id="3.90.180.10">
    <property type="entry name" value="Medium-chain alcohol dehydrogenases, catalytic domain"/>
    <property type="match status" value="1"/>
</dbReference>
<keyword evidence="4" id="KW-0479">Metal-binding</keyword>
<comment type="similarity">
    <text evidence="3">Belongs to the zinc-containing alcohol dehydrogenase family.</text>
</comment>
<feature type="domain" description="Enoyl reductase (ER)" evidence="12">
    <location>
        <begin position="152"/>
        <end position="491"/>
    </location>
</feature>
<sequence length="500" mass="55044">MFRNKTAWFSSSVPPACQHFWISEGGSVARWRKADYLFSEDATCPDTLRIYESRDYLWNQVVVFHSLFLSTCERRRSVRSVYIGHYVLPPASIQDEVREVVGRLIWESFDEQPETESWSMQTDDGPVEGSSRSDSSSSDAHSQGSEDSLGSSLNDSPDRDTCTGYVSMDNLPKYSDVLLQMHSVGICGSDVHYWQHGRIADFVVKDPMVLGHEASGRVVKVGSAVKHLKVGDRVAIEPGVPREMDEYFKTGKYNLSPTIFFCATPPDDGNLCRFYKHNANFCYKLPDNVTFEEGALIEPLSVGIHACQRAGVTLGSTVFICGAGPIGLVCLIVAKALGASQVVITDLFPERLALAKELGADFQLKVTGKVEPKQLAKKAEELLGVQPHVAIECTGVESSIQTAIYATRPGGVVVVVGLGSEMVTLPLINAATREVDIRGVFRYRNTWPMAIAMLASGKVNVKPLVTHRFPLEQAVKAFETTRQGIGIKVMLKCDQEDQNP</sequence>
<dbReference type="InterPro" id="IPR013149">
    <property type="entry name" value="ADH-like_C"/>
</dbReference>
<dbReference type="EMBL" id="SWLE01000016">
    <property type="protein sequence ID" value="TNM91042.1"/>
    <property type="molecule type" value="Genomic_DNA"/>
</dbReference>